<dbReference type="Pfam" id="PF00916">
    <property type="entry name" value="Sulfate_transp"/>
    <property type="match status" value="1"/>
</dbReference>
<feature type="transmembrane region" description="Helical" evidence="5">
    <location>
        <begin position="28"/>
        <end position="49"/>
    </location>
</feature>
<evidence type="ECO:0000313" key="8">
    <source>
        <dbReference type="Proteomes" id="UP000443000"/>
    </source>
</evidence>
<proteinExistence type="predicted"/>
<evidence type="ECO:0000256" key="4">
    <source>
        <dbReference type="ARBA" id="ARBA00023136"/>
    </source>
</evidence>
<dbReference type="GO" id="GO:0055085">
    <property type="term" value="P:transmembrane transport"/>
    <property type="evidence" value="ECO:0007669"/>
    <property type="project" value="InterPro"/>
</dbReference>
<feature type="transmembrane region" description="Helical" evidence="5">
    <location>
        <begin position="55"/>
        <end position="74"/>
    </location>
</feature>
<evidence type="ECO:0000256" key="3">
    <source>
        <dbReference type="ARBA" id="ARBA00022989"/>
    </source>
</evidence>
<keyword evidence="4 5" id="KW-0472">Membrane</keyword>
<dbReference type="EMBL" id="WIVT01000210">
    <property type="protein sequence ID" value="MQU19508.1"/>
    <property type="molecule type" value="Genomic_DNA"/>
</dbReference>
<dbReference type="RefSeq" id="WP_267129204.1">
    <property type="nucleotide sequence ID" value="NZ_WIVT01000210.1"/>
</dbReference>
<keyword evidence="2 5" id="KW-0812">Transmembrane</keyword>
<comment type="caution">
    <text evidence="7">The sequence shown here is derived from an EMBL/GenBank/DDBJ whole genome shotgun (WGS) entry which is preliminary data.</text>
</comment>
<sequence>MPRLNRTAILPFLNWLPKQTRASVGRDALVGLSGAILALPQSIAYALIAGLPPEYGLYAAIVPVIIACLWGSSWHL</sequence>
<evidence type="ECO:0000256" key="2">
    <source>
        <dbReference type="ARBA" id="ARBA00022692"/>
    </source>
</evidence>
<dbReference type="PANTHER" id="PTHR11814">
    <property type="entry name" value="SULFATE TRANSPORTER"/>
    <property type="match status" value="1"/>
</dbReference>
<accession>A0A7X2CB75</accession>
<gene>
    <name evidence="7" type="ORF">GHN41_24195</name>
</gene>
<feature type="non-terminal residue" evidence="7">
    <location>
        <position position="76"/>
    </location>
</feature>
<reference evidence="7 8" key="1">
    <citation type="submission" date="2019-10" db="EMBL/GenBank/DDBJ databases">
        <title>Evaluation of single-gene subtyping targets for Pseudomonas.</title>
        <authorList>
            <person name="Reichler S.J."/>
            <person name="Orsi R.H."/>
            <person name="Wiedmann M."/>
            <person name="Martin N.H."/>
            <person name="Murphy S.I."/>
        </authorList>
    </citation>
    <scope>NUCLEOTIDE SEQUENCE [LARGE SCALE GENOMIC DNA]</scope>
    <source>
        <strain evidence="7 8">FSL R10-1594</strain>
    </source>
</reference>
<name>A0A7X2CB75_9PSED</name>
<evidence type="ECO:0000256" key="5">
    <source>
        <dbReference type="SAM" id="Phobius"/>
    </source>
</evidence>
<evidence type="ECO:0000313" key="7">
    <source>
        <dbReference type="EMBL" id="MQU19508.1"/>
    </source>
</evidence>
<protein>
    <submittedName>
        <fullName evidence="7">SulP family inorganic anion transporter</fullName>
    </submittedName>
</protein>
<dbReference type="InterPro" id="IPR001902">
    <property type="entry name" value="SLC26A/SulP_fam"/>
</dbReference>
<comment type="subcellular location">
    <subcellularLocation>
        <location evidence="1">Membrane</location>
        <topology evidence="1">Multi-pass membrane protein</topology>
    </subcellularLocation>
</comment>
<keyword evidence="3 5" id="KW-1133">Transmembrane helix</keyword>
<feature type="domain" description="SLC26A/SulP transporter" evidence="6">
    <location>
        <begin position="27"/>
        <end position="75"/>
    </location>
</feature>
<organism evidence="7 8">
    <name type="scientific">Pseudomonas helleri</name>
    <dbReference type="NCBI Taxonomy" id="1608996"/>
    <lineage>
        <taxon>Bacteria</taxon>
        <taxon>Pseudomonadati</taxon>
        <taxon>Pseudomonadota</taxon>
        <taxon>Gammaproteobacteria</taxon>
        <taxon>Pseudomonadales</taxon>
        <taxon>Pseudomonadaceae</taxon>
        <taxon>Pseudomonas</taxon>
    </lineage>
</organism>
<dbReference type="InterPro" id="IPR011547">
    <property type="entry name" value="SLC26A/SulP_dom"/>
</dbReference>
<dbReference type="AlphaFoldDB" id="A0A7X2CB75"/>
<dbReference type="GO" id="GO:0016020">
    <property type="term" value="C:membrane"/>
    <property type="evidence" value="ECO:0007669"/>
    <property type="project" value="UniProtKB-SubCell"/>
</dbReference>
<evidence type="ECO:0000259" key="6">
    <source>
        <dbReference type="Pfam" id="PF00916"/>
    </source>
</evidence>
<evidence type="ECO:0000256" key="1">
    <source>
        <dbReference type="ARBA" id="ARBA00004141"/>
    </source>
</evidence>
<dbReference type="Proteomes" id="UP000443000">
    <property type="component" value="Unassembled WGS sequence"/>
</dbReference>